<comment type="caution">
    <text evidence="1">The sequence shown here is derived from an EMBL/GenBank/DDBJ whole genome shotgun (WGS) entry which is preliminary data.</text>
</comment>
<keyword evidence="2" id="KW-1185">Reference proteome</keyword>
<dbReference type="Proteomes" id="UP000790709">
    <property type="component" value="Unassembled WGS sequence"/>
</dbReference>
<proteinExistence type="predicted"/>
<organism evidence="1 2">
    <name type="scientific">Leucogyrophana mollusca</name>
    <dbReference type="NCBI Taxonomy" id="85980"/>
    <lineage>
        <taxon>Eukaryota</taxon>
        <taxon>Fungi</taxon>
        <taxon>Dikarya</taxon>
        <taxon>Basidiomycota</taxon>
        <taxon>Agaricomycotina</taxon>
        <taxon>Agaricomycetes</taxon>
        <taxon>Agaricomycetidae</taxon>
        <taxon>Boletales</taxon>
        <taxon>Boletales incertae sedis</taxon>
        <taxon>Leucogyrophana</taxon>
    </lineage>
</organism>
<accession>A0ACB8BUR0</accession>
<name>A0ACB8BUR0_9AGAM</name>
<evidence type="ECO:0000313" key="2">
    <source>
        <dbReference type="Proteomes" id="UP000790709"/>
    </source>
</evidence>
<protein>
    <submittedName>
        <fullName evidence="1">GWT1-domain-containing protein</fullName>
    </submittedName>
</protein>
<evidence type="ECO:0000313" key="1">
    <source>
        <dbReference type="EMBL" id="KAH7928358.1"/>
    </source>
</evidence>
<gene>
    <name evidence="1" type="ORF">BV22DRAFT_1030840</name>
</gene>
<reference evidence="1" key="1">
    <citation type="journal article" date="2021" name="New Phytol.">
        <title>Evolutionary innovations through gain and loss of genes in the ectomycorrhizal Boletales.</title>
        <authorList>
            <person name="Wu G."/>
            <person name="Miyauchi S."/>
            <person name="Morin E."/>
            <person name="Kuo A."/>
            <person name="Drula E."/>
            <person name="Varga T."/>
            <person name="Kohler A."/>
            <person name="Feng B."/>
            <person name="Cao Y."/>
            <person name="Lipzen A."/>
            <person name="Daum C."/>
            <person name="Hundley H."/>
            <person name="Pangilinan J."/>
            <person name="Johnson J."/>
            <person name="Barry K."/>
            <person name="LaButti K."/>
            <person name="Ng V."/>
            <person name="Ahrendt S."/>
            <person name="Min B."/>
            <person name="Choi I.G."/>
            <person name="Park H."/>
            <person name="Plett J.M."/>
            <person name="Magnuson J."/>
            <person name="Spatafora J.W."/>
            <person name="Nagy L.G."/>
            <person name="Henrissat B."/>
            <person name="Grigoriev I.V."/>
            <person name="Yang Z.L."/>
            <person name="Xu J."/>
            <person name="Martin F.M."/>
        </authorList>
    </citation>
    <scope>NUCLEOTIDE SEQUENCE</scope>
    <source>
        <strain evidence="1">KUC20120723A-06</strain>
    </source>
</reference>
<dbReference type="EMBL" id="MU266354">
    <property type="protein sequence ID" value="KAH7928358.1"/>
    <property type="molecule type" value="Genomic_DNA"/>
</dbReference>
<sequence>MADNYKASKEAFVSGATGSTILHINMISAVALASIALHSAMRSRIQVFKSMPFVVEWLTLILPLLLVMTVFADAPGALSALLLAPTVTLLLVPPLERGLPLPSRNADGLVSPAGSPVSQPRPTPPSLRPLPALTTYRAHMLLMTIISILAVDFPVFPRSLAKCETFGVSLMDLGVGSFVFSQGVVSAIPLIKDPSHLRAPLVPKLVTVSRKMLPVIALGVVRVLLVKGSEYPEHVTEYGTHWNFFITLAILPIIQTLLHPVIIRIPIALLGIWLGVVQEYILSVGGLKEVVLNAPRSNIIMENKEGIASLLGYVSIHLLGLSTGTIILPPSPSYFRKSRDALREGSGNHTLPLDPAIPRQHAKTVIELFSYSAVWWVLLGFTRLGVDVSRRMANSPYVLWVAAFNTSFILGYHLLDMFFFPTRTTRIKDPNDPTGKRLLVPQETYDDQVKAGLLAAVNKNGLVLFLLANVATGLINLSIPTMYTSDGRAMVILGGYAFGVCLVAWIVRRVRVWRL</sequence>